<evidence type="ECO:0000256" key="3">
    <source>
        <dbReference type="PROSITE-ProRule" id="PRU00023"/>
    </source>
</evidence>
<dbReference type="InterPro" id="IPR036770">
    <property type="entry name" value="Ankyrin_rpt-contain_sf"/>
</dbReference>
<dbReference type="PROSITE" id="PS50297">
    <property type="entry name" value="ANK_REP_REGION"/>
    <property type="match status" value="2"/>
</dbReference>
<dbReference type="Pfam" id="PF12796">
    <property type="entry name" value="Ank_2"/>
    <property type="match status" value="1"/>
</dbReference>
<dbReference type="PANTHER" id="PTHR24173:SF74">
    <property type="entry name" value="ANKYRIN REPEAT DOMAIN-CONTAINING PROTEIN 16"/>
    <property type="match status" value="1"/>
</dbReference>
<dbReference type="InterPro" id="IPR002110">
    <property type="entry name" value="Ankyrin_rpt"/>
</dbReference>
<dbReference type="RefSeq" id="WP_348264048.1">
    <property type="nucleotide sequence ID" value="NZ_CP121196.1"/>
</dbReference>
<gene>
    <name evidence="4" type="ORF">P8935_05820</name>
</gene>
<sequence length="371" mass="40867">MPAKQFPSKPDLNHLKYQARDLLKWHAAHDRRVAQRIREFHPRLRTATDEEIFAAALKLSDAQLTIAREYGFKSWARLKAHVESPDLASRLTLPHHERIEDAVFRHAVDLLDVGDEAGLREHLKQHPKLVLQHVEFEGGNYFHAPTLLEFIAENPVRNGTLPGNIVEVARVILDAGPDHASCDAALGLVVTGRVVEECGVQIALIELLCDYGADPDSGIRAAATQQNLAAAHALIARGAQVDLTIAAAMGRVDDARRMLPIADAGERHLALAFASQKGEIEIVRLLLDAGEDPNRYNPLGSHSHSTPLHQAALYGHVDVVRLLIERGARVDMKDLLWQGTPADWAKHEGRTEAEILLRKVELQCRSVSGGG</sequence>
<keyword evidence="2 3" id="KW-0040">ANK repeat</keyword>
<feature type="repeat" description="ANK" evidence="3">
    <location>
        <begin position="303"/>
        <end position="335"/>
    </location>
</feature>
<protein>
    <submittedName>
        <fullName evidence="4">Ankyrin repeat domain-containing protein</fullName>
    </submittedName>
</protein>
<keyword evidence="1" id="KW-0677">Repeat</keyword>
<accession>A0AAU7DP34</accession>
<evidence type="ECO:0000256" key="1">
    <source>
        <dbReference type="ARBA" id="ARBA00022737"/>
    </source>
</evidence>
<name>A0AAU7DP34_9BACT</name>
<evidence type="ECO:0000313" key="4">
    <source>
        <dbReference type="EMBL" id="XBH18830.1"/>
    </source>
</evidence>
<dbReference type="SMART" id="SM00248">
    <property type="entry name" value="ANK"/>
    <property type="match status" value="3"/>
</dbReference>
<dbReference type="PROSITE" id="PS50088">
    <property type="entry name" value="ANK_REPEAT"/>
    <property type="match status" value="2"/>
</dbReference>
<dbReference type="Gene3D" id="1.25.40.20">
    <property type="entry name" value="Ankyrin repeat-containing domain"/>
    <property type="match status" value="1"/>
</dbReference>
<organism evidence="4">
    <name type="scientific">Telmatobacter sp. DSM 110680</name>
    <dbReference type="NCBI Taxonomy" id="3036704"/>
    <lineage>
        <taxon>Bacteria</taxon>
        <taxon>Pseudomonadati</taxon>
        <taxon>Acidobacteriota</taxon>
        <taxon>Terriglobia</taxon>
        <taxon>Terriglobales</taxon>
        <taxon>Acidobacteriaceae</taxon>
        <taxon>Telmatobacter</taxon>
    </lineage>
</organism>
<dbReference type="SUPFAM" id="SSF48403">
    <property type="entry name" value="Ankyrin repeat"/>
    <property type="match status" value="1"/>
</dbReference>
<dbReference type="EMBL" id="CP121196">
    <property type="protein sequence ID" value="XBH18830.1"/>
    <property type="molecule type" value="Genomic_DNA"/>
</dbReference>
<feature type="repeat" description="ANK" evidence="3">
    <location>
        <begin position="266"/>
        <end position="298"/>
    </location>
</feature>
<evidence type="ECO:0000256" key="2">
    <source>
        <dbReference type="ARBA" id="ARBA00023043"/>
    </source>
</evidence>
<dbReference type="PANTHER" id="PTHR24173">
    <property type="entry name" value="ANKYRIN REPEAT CONTAINING"/>
    <property type="match status" value="1"/>
</dbReference>
<reference evidence="4" key="1">
    <citation type="submission" date="2023-03" db="EMBL/GenBank/DDBJ databases">
        <title>Edaphobacter sp.</title>
        <authorList>
            <person name="Huber K.J."/>
            <person name="Papendorf J."/>
            <person name="Pilke C."/>
            <person name="Bunk B."/>
            <person name="Sproeer C."/>
            <person name="Pester M."/>
        </authorList>
    </citation>
    <scope>NUCLEOTIDE SEQUENCE</scope>
    <source>
        <strain evidence="4">DSM 110680</strain>
    </source>
</reference>
<proteinExistence type="predicted"/>
<dbReference type="AlphaFoldDB" id="A0AAU7DP34"/>